<dbReference type="Proteomes" id="UP001211731">
    <property type="component" value="Unassembled WGS sequence"/>
</dbReference>
<evidence type="ECO:0000259" key="1">
    <source>
        <dbReference type="SMART" id="SM00646"/>
    </source>
</evidence>
<dbReference type="CDD" id="cd02696">
    <property type="entry name" value="MurNAc-LAA"/>
    <property type="match status" value="1"/>
</dbReference>
<evidence type="ECO:0000313" key="11">
    <source>
        <dbReference type="Proteomes" id="UP000286137"/>
    </source>
</evidence>
<dbReference type="InterPro" id="IPR050695">
    <property type="entry name" value="N-acetylmuramoyl_amidase_3"/>
</dbReference>
<proteinExistence type="predicted"/>
<dbReference type="RefSeq" id="WP_009245051.1">
    <property type="nucleotide sequence ID" value="NZ_AP031447.1"/>
</dbReference>
<gene>
    <name evidence="7" type="ORF">DWY88_15165</name>
    <name evidence="8" type="ORF">DWZ50_08555</name>
    <name evidence="6" type="ORF">DXC31_01900</name>
    <name evidence="4" type="ORF">G4958_14680</name>
    <name evidence="5" type="ORF">G4993_14875</name>
    <name evidence="2" type="ORF">LIQ10_05860</name>
    <name evidence="3" type="ORF">PNU63_16490</name>
</gene>
<evidence type="ECO:0000313" key="9">
    <source>
        <dbReference type="Proteomes" id="UP000260808"/>
    </source>
</evidence>
<evidence type="ECO:0000313" key="10">
    <source>
        <dbReference type="Proteomes" id="UP000285610"/>
    </source>
</evidence>
<feature type="domain" description="MurNAc-LAA" evidence="1">
    <location>
        <begin position="62"/>
        <end position="172"/>
    </location>
</feature>
<dbReference type="EMBL" id="QSSX01000003">
    <property type="protein sequence ID" value="RGM25484.1"/>
    <property type="molecule type" value="Genomic_DNA"/>
</dbReference>
<dbReference type="EMBL" id="JAAIRM010000034">
    <property type="protein sequence ID" value="NSI20559.1"/>
    <property type="molecule type" value="Genomic_DNA"/>
</dbReference>
<dbReference type="Proteomes" id="UP001296580">
    <property type="component" value="Unassembled WGS sequence"/>
</dbReference>
<dbReference type="EMBL" id="QRTJ01000042">
    <property type="protein sequence ID" value="RGQ61263.1"/>
    <property type="molecule type" value="Genomic_DNA"/>
</dbReference>
<evidence type="ECO:0000313" key="2">
    <source>
        <dbReference type="EMBL" id="MCB5493270.1"/>
    </source>
</evidence>
<name>A0A2N5NZT5_MEDGN</name>
<accession>A0A2N5NZT5</accession>
<dbReference type="GO" id="GO:0008745">
    <property type="term" value="F:N-acetylmuramoyl-L-alanine amidase activity"/>
    <property type="evidence" value="ECO:0007669"/>
    <property type="project" value="InterPro"/>
</dbReference>
<dbReference type="EMBL" id="JAAIRV010000039">
    <property type="protein sequence ID" value="NSI59663.1"/>
    <property type="molecule type" value="Genomic_DNA"/>
</dbReference>
<dbReference type="EMBL" id="QRQE01000018">
    <property type="protein sequence ID" value="RHM76263.1"/>
    <property type="molecule type" value="Genomic_DNA"/>
</dbReference>
<dbReference type="Proteomes" id="UP000286137">
    <property type="component" value="Unassembled WGS sequence"/>
</dbReference>
<dbReference type="Proteomes" id="UP000285610">
    <property type="component" value="Unassembled WGS sequence"/>
</dbReference>
<dbReference type="GO" id="GO:0009253">
    <property type="term" value="P:peptidoglycan catabolic process"/>
    <property type="evidence" value="ECO:0007669"/>
    <property type="project" value="InterPro"/>
</dbReference>
<dbReference type="SMART" id="SM00646">
    <property type="entry name" value="Ami_3"/>
    <property type="match status" value="1"/>
</dbReference>
<dbReference type="InterPro" id="IPR002508">
    <property type="entry name" value="MurNAc-LAA_cat"/>
</dbReference>
<dbReference type="Proteomes" id="UP001296643">
    <property type="component" value="Unassembled WGS sequence"/>
</dbReference>
<dbReference type="EMBL" id="JAQMLR010000030">
    <property type="protein sequence ID" value="MDB8740350.1"/>
    <property type="molecule type" value="Genomic_DNA"/>
</dbReference>
<evidence type="ECO:0000313" key="7">
    <source>
        <dbReference type="EMBL" id="RGQ61263.1"/>
    </source>
</evidence>
<dbReference type="GO" id="GO:0030288">
    <property type="term" value="C:outer membrane-bounded periplasmic space"/>
    <property type="evidence" value="ECO:0007669"/>
    <property type="project" value="TreeGrafter"/>
</dbReference>
<dbReference type="Pfam" id="PF01520">
    <property type="entry name" value="Amidase_3"/>
    <property type="match status" value="1"/>
</dbReference>
<evidence type="ECO:0000313" key="3">
    <source>
        <dbReference type="EMBL" id="MDB8740350.1"/>
    </source>
</evidence>
<reference evidence="2" key="4">
    <citation type="submission" date="2021-10" db="EMBL/GenBank/DDBJ databases">
        <title>Collection of gut derived symbiotic bacterial strains cultured from healthy donors.</title>
        <authorList>
            <person name="Lin H."/>
            <person name="Littmann E."/>
            <person name="Claire K."/>
            <person name="Pamer E."/>
        </authorList>
    </citation>
    <scope>NUCLEOTIDE SEQUENCE</scope>
    <source>
        <strain evidence="2">MSK.23.4</strain>
    </source>
</reference>
<comment type="caution">
    <text evidence="7">The sequence shown here is derived from an EMBL/GenBank/DDBJ whole genome shotgun (WGS) entry which is preliminary data.</text>
</comment>
<dbReference type="Gene3D" id="3.40.630.40">
    <property type="entry name" value="Zn-dependent exopeptidases"/>
    <property type="match status" value="1"/>
</dbReference>
<dbReference type="Proteomes" id="UP000260808">
    <property type="component" value="Unassembled WGS sequence"/>
</dbReference>
<sequence>MKIGLRGGHSPNCKGAIGLIDEQAEVRKIYNELVPMLQAVGHTVIDCNSNASNVSGELSDGTNKANGAGCDIYVTLHMNAAGAASAGGTEVWLYDASNQTMNTIASNICNNFAGKGFTNRGVKYSSGYHDLNASNMPGMIVETLFCTGTDDVARYRSLGTKGIAEPIAKAIDSRASACSEQKNNQNTGIEQEGEEEMKCLFTVEGKGAVYYFDGQKVITLGHPDELKIIQQIYKDNNGKDMPCYKWSPKAPWYARLMSVIYSKETTSI</sequence>
<dbReference type="SUPFAM" id="SSF53187">
    <property type="entry name" value="Zn-dependent exopeptidases"/>
    <property type="match status" value="1"/>
</dbReference>
<reference evidence="4" key="3">
    <citation type="submission" date="2020-02" db="EMBL/GenBank/DDBJ databases">
        <authorList>
            <person name="Littmann E."/>
            <person name="Sorbara M."/>
        </authorList>
    </citation>
    <scope>NUCLEOTIDE SEQUENCE</scope>
    <source>
        <strain evidence="5">MSK.15.32</strain>
        <strain evidence="4">MSK.22.53</strain>
    </source>
</reference>
<organism evidence="7 11">
    <name type="scientific">Mediterraneibacter gnavus</name>
    <name type="common">Ruminococcus gnavus</name>
    <dbReference type="NCBI Taxonomy" id="33038"/>
    <lineage>
        <taxon>Bacteria</taxon>
        <taxon>Bacillati</taxon>
        <taxon>Bacillota</taxon>
        <taxon>Clostridia</taxon>
        <taxon>Lachnospirales</taxon>
        <taxon>Lachnospiraceae</taxon>
        <taxon>Mediterraneibacter</taxon>
    </lineage>
</organism>
<dbReference type="AlphaFoldDB" id="A0A2N5NZT5"/>
<reference evidence="3" key="5">
    <citation type="submission" date="2023-01" db="EMBL/GenBank/DDBJ databases">
        <title>Human gut microbiome strain richness.</title>
        <authorList>
            <person name="Chen-Liaw A."/>
        </authorList>
    </citation>
    <scope>NUCLEOTIDE SEQUENCE</scope>
    <source>
        <strain evidence="3">1001217st1_A9_1001217B_191108</strain>
    </source>
</reference>
<dbReference type="PANTHER" id="PTHR30404">
    <property type="entry name" value="N-ACETYLMURAMOYL-L-ALANINE AMIDASE"/>
    <property type="match status" value="1"/>
</dbReference>
<evidence type="ECO:0000313" key="6">
    <source>
        <dbReference type="EMBL" id="RGM25484.1"/>
    </source>
</evidence>
<evidence type="ECO:0000313" key="4">
    <source>
        <dbReference type="EMBL" id="NSI20559.1"/>
    </source>
</evidence>
<dbReference type="PANTHER" id="PTHR30404:SF8">
    <property type="entry name" value="AUTOLYSIN PH-RELATED"/>
    <property type="match status" value="1"/>
</dbReference>
<reference evidence="9 10" key="1">
    <citation type="submission" date="2018-08" db="EMBL/GenBank/DDBJ databases">
        <title>A genome reference for cultivated species of the human gut microbiota.</title>
        <authorList>
            <person name="Zou Y."/>
            <person name="Xue W."/>
            <person name="Luo G."/>
        </authorList>
    </citation>
    <scope>NUCLEOTIDE SEQUENCE [LARGE SCALE GENOMIC DNA]</scope>
    <source>
        <strain evidence="7 11">AF27-4BH</strain>
        <strain evidence="8 10">AF33-12</strain>
        <strain evidence="6 9">TF01-20-2</strain>
    </source>
</reference>
<dbReference type="EMBL" id="JAJBNC010000007">
    <property type="protein sequence ID" value="MCB5493270.1"/>
    <property type="molecule type" value="Genomic_DNA"/>
</dbReference>
<protein>
    <submittedName>
        <fullName evidence="7">N-acetylmuramoyl-L-alanine amidase</fullName>
    </submittedName>
</protein>
<evidence type="ECO:0000313" key="8">
    <source>
        <dbReference type="EMBL" id="RHM76263.1"/>
    </source>
</evidence>
<evidence type="ECO:0000313" key="5">
    <source>
        <dbReference type="EMBL" id="NSI59663.1"/>
    </source>
</evidence>
<dbReference type="Proteomes" id="UP001297422">
    <property type="component" value="Unassembled WGS sequence"/>
</dbReference>
<reference evidence="4" key="2">
    <citation type="journal article" date="2020" name="Cell Host Microbe">
        <title>Functional and Genomic Variation between Human-Derived Isolates of Lachnospiraceae Reveals Inter- and Intra-Species Diversity.</title>
        <authorList>
            <person name="Sorbara M.T."/>
            <person name="Littmann E.R."/>
            <person name="Fontana E."/>
            <person name="Moody T.U."/>
            <person name="Kohout C.E."/>
            <person name="Gjonbalaj M."/>
            <person name="Eaton V."/>
            <person name="Seok R."/>
            <person name="Leiner I.M."/>
            <person name="Pamer E.G."/>
        </authorList>
    </citation>
    <scope>NUCLEOTIDE SEQUENCE</scope>
    <source>
        <strain evidence="5">MSK.15.32</strain>
        <strain evidence="4">MSK.22.53</strain>
    </source>
</reference>